<evidence type="ECO:0000256" key="1">
    <source>
        <dbReference type="ARBA" id="ARBA00023002"/>
    </source>
</evidence>
<comment type="catalytic activity">
    <reaction evidence="2 3">
        <text>L-methionyl-[protein] + [thioredoxin]-disulfide + H2O = L-methionyl-(R)-S-oxide-[protein] + [thioredoxin]-dithiol</text>
        <dbReference type="Rhea" id="RHEA:24164"/>
        <dbReference type="Rhea" id="RHEA-COMP:10698"/>
        <dbReference type="Rhea" id="RHEA-COMP:10700"/>
        <dbReference type="Rhea" id="RHEA-COMP:12313"/>
        <dbReference type="Rhea" id="RHEA-COMP:12314"/>
        <dbReference type="ChEBI" id="CHEBI:15377"/>
        <dbReference type="ChEBI" id="CHEBI:16044"/>
        <dbReference type="ChEBI" id="CHEBI:29950"/>
        <dbReference type="ChEBI" id="CHEBI:45764"/>
        <dbReference type="ChEBI" id="CHEBI:50058"/>
        <dbReference type="EC" id="1.8.4.12"/>
    </reaction>
</comment>
<sequence>MPKYERNPDVVASLTPEQHWVTQENGTERPGSGRLLNNHEPGIYVDIVSGEPLFASSAKYDSGCGWPSFTKPIEPAHVRELSDNSLGMTRTEVRSAHGDSHLGHVFPDGPREAGGLRYCINSASLRFVHRDDMEAEGYGDYLDQVEDVT</sequence>
<dbReference type="InterPro" id="IPR002579">
    <property type="entry name" value="Met_Sox_Rdtase_MsrB_dom"/>
</dbReference>
<accession>A0A7C9M9R3</accession>
<dbReference type="GO" id="GO:0030091">
    <property type="term" value="P:protein repair"/>
    <property type="evidence" value="ECO:0007669"/>
    <property type="project" value="InterPro"/>
</dbReference>
<dbReference type="Proteomes" id="UP000483078">
    <property type="component" value="Unassembled WGS sequence"/>
</dbReference>
<feature type="active site" description="Nucleophile" evidence="3">
    <location>
        <position position="119"/>
    </location>
</feature>
<dbReference type="GO" id="GO:0005737">
    <property type="term" value="C:cytoplasm"/>
    <property type="evidence" value="ECO:0007669"/>
    <property type="project" value="TreeGrafter"/>
</dbReference>
<dbReference type="PROSITE" id="PS51790">
    <property type="entry name" value="MSRB"/>
    <property type="match status" value="1"/>
</dbReference>
<dbReference type="RefSeq" id="WP_273249851.1">
    <property type="nucleotide sequence ID" value="NZ_VENJ01000013.1"/>
</dbReference>
<dbReference type="InterPro" id="IPR028427">
    <property type="entry name" value="Met_Sox_Rdtase_MsrB"/>
</dbReference>
<reference evidence="5 6" key="1">
    <citation type="submission" date="2019-06" db="EMBL/GenBank/DDBJ databases">
        <title>Enrichment of Autotrophic Halophilic Microorganisms from Red Sea Brine Pool Using Microbial Electrosynthesis System.</title>
        <authorList>
            <person name="Alqahtani M.F."/>
            <person name="Bajracharya S."/>
            <person name="Katuri K.P."/>
            <person name="Ali M."/>
            <person name="Saikaly P.E."/>
        </authorList>
    </citation>
    <scope>NUCLEOTIDE SEQUENCE [LARGE SCALE GENOMIC DNA]</scope>
    <source>
        <strain evidence="5">MES6</strain>
    </source>
</reference>
<comment type="caution">
    <text evidence="3">Lacks conserved residue(s) required for the propagation of feature annotation.</text>
</comment>
<feature type="domain" description="MsrB" evidence="4">
    <location>
        <begin position="7"/>
        <end position="130"/>
    </location>
</feature>
<dbReference type="HAMAP" id="MF_01400">
    <property type="entry name" value="MsrB"/>
    <property type="match status" value="1"/>
</dbReference>
<dbReference type="InterPro" id="IPR011057">
    <property type="entry name" value="Mss4-like_sf"/>
</dbReference>
<comment type="caution">
    <text evidence="5">The sequence shown here is derived from an EMBL/GenBank/DDBJ whole genome shotgun (WGS) entry which is preliminary data.</text>
</comment>
<dbReference type="GO" id="GO:0033743">
    <property type="term" value="F:peptide-methionine (R)-S-oxide reductase activity"/>
    <property type="evidence" value="ECO:0007669"/>
    <property type="project" value="UniProtKB-UniRule"/>
</dbReference>
<dbReference type="GO" id="GO:0006979">
    <property type="term" value="P:response to oxidative stress"/>
    <property type="evidence" value="ECO:0007669"/>
    <property type="project" value="InterPro"/>
</dbReference>
<evidence type="ECO:0000313" key="5">
    <source>
        <dbReference type="EMBL" id="MTJ05061.1"/>
    </source>
</evidence>
<evidence type="ECO:0000313" key="6">
    <source>
        <dbReference type="Proteomes" id="UP000483078"/>
    </source>
</evidence>
<evidence type="ECO:0000256" key="3">
    <source>
        <dbReference type="HAMAP-Rule" id="MF_01400"/>
    </source>
</evidence>
<dbReference type="Pfam" id="PF01641">
    <property type="entry name" value="SelR"/>
    <property type="match status" value="1"/>
</dbReference>
<dbReference type="EMBL" id="VENJ01000013">
    <property type="protein sequence ID" value="MTJ05061.1"/>
    <property type="molecule type" value="Genomic_DNA"/>
</dbReference>
<dbReference type="PANTHER" id="PTHR10173">
    <property type="entry name" value="METHIONINE SULFOXIDE REDUCTASE"/>
    <property type="match status" value="1"/>
</dbReference>
<evidence type="ECO:0000259" key="4">
    <source>
        <dbReference type="PROSITE" id="PS51790"/>
    </source>
</evidence>
<evidence type="ECO:0000256" key="2">
    <source>
        <dbReference type="ARBA" id="ARBA00048488"/>
    </source>
</evidence>
<dbReference type="Gene3D" id="2.170.150.20">
    <property type="entry name" value="Peptide methionine sulfoxide reductase"/>
    <property type="match status" value="1"/>
</dbReference>
<name>A0A7C9M9R3_9RHOB</name>
<dbReference type="AlphaFoldDB" id="A0A7C9M9R3"/>
<keyword evidence="1 3" id="KW-0560">Oxidoreductase</keyword>
<dbReference type="PANTHER" id="PTHR10173:SF59">
    <property type="entry name" value="PEPTIDE METHIONINE SULFOXIDE REDUCTASE MSRA_MSRB"/>
    <property type="match status" value="1"/>
</dbReference>
<organism evidence="5 6">
    <name type="scientific">Sediminimonas qiaohouensis</name>
    <dbReference type="NCBI Taxonomy" id="552061"/>
    <lineage>
        <taxon>Bacteria</taxon>
        <taxon>Pseudomonadati</taxon>
        <taxon>Pseudomonadota</taxon>
        <taxon>Alphaproteobacteria</taxon>
        <taxon>Rhodobacterales</taxon>
        <taxon>Roseobacteraceae</taxon>
        <taxon>Sediminimonas</taxon>
    </lineage>
</organism>
<dbReference type="EC" id="1.8.4.12" evidence="3"/>
<dbReference type="NCBIfam" id="TIGR00357">
    <property type="entry name" value="peptide-methionine (R)-S-oxide reductase MsrB"/>
    <property type="match status" value="1"/>
</dbReference>
<dbReference type="FunFam" id="2.170.150.20:FF:000003">
    <property type="entry name" value="Peptide methionine sulfoxide reductase MsrB"/>
    <property type="match status" value="1"/>
</dbReference>
<dbReference type="SUPFAM" id="SSF51316">
    <property type="entry name" value="Mss4-like"/>
    <property type="match status" value="1"/>
</dbReference>
<gene>
    <name evidence="3 5" type="primary">msrB</name>
    <name evidence="5" type="ORF">FH759_10275</name>
</gene>
<protein>
    <recommendedName>
        <fullName evidence="3">Peptide methionine sulfoxide reductase MsrB</fullName>
        <ecNumber evidence="3">1.8.4.12</ecNumber>
    </recommendedName>
    <alternativeName>
        <fullName evidence="3">Peptide-methionine (R)-S-oxide reductase</fullName>
    </alternativeName>
</protein>
<comment type="similarity">
    <text evidence="3">Belongs to the MsrB Met sulfoxide reductase family.</text>
</comment>
<proteinExistence type="inferred from homology"/>